<accession>A0A9D2TN95</accession>
<evidence type="ECO:0000259" key="3">
    <source>
        <dbReference type="Pfam" id="PF07486"/>
    </source>
</evidence>
<evidence type="ECO:0000256" key="2">
    <source>
        <dbReference type="SAM" id="SignalP"/>
    </source>
</evidence>
<dbReference type="InterPro" id="IPR011105">
    <property type="entry name" value="Cell_wall_hydrolase_SleB"/>
</dbReference>
<comment type="caution">
    <text evidence="4">The sequence shown here is derived from an EMBL/GenBank/DDBJ whole genome shotgun (WGS) entry which is preliminary data.</text>
</comment>
<dbReference type="EMBL" id="DWVY01000037">
    <property type="protein sequence ID" value="HJC74712.1"/>
    <property type="molecule type" value="Genomic_DNA"/>
</dbReference>
<name>A0A9D2TN95_9FIRM</name>
<feature type="domain" description="Cell wall hydrolase SleB" evidence="3">
    <location>
        <begin position="148"/>
        <end position="226"/>
    </location>
</feature>
<dbReference type="GO" id="GO:0016787">
    <property type="term" value="F:hydrolase activity"/>
    <property type="evidence" value="ECO:0007669"/>
    <property type="project" value="UniProtKB-KW"/>
</dbReference>
<dbReference type="AlphaFoldDB" id="A0A9D2TN95"/>
<dbReference type="Pfam" id="PF07486">
    <property type="entry name" value="Hydrolase_2"/>
    <property type="match status" value="1"/>
</dbReference>
<reference evidence="4" key="1">
    <citation type="journal article" date="2021" name="PeerJ">
        <title>Extensive microbial diversity within the chicken gut microbiome revealed by metagenomics and culture.</title>
        <authorList>
            <person name="Gilroy R."/>
            <person name="Ravi A."/>
            <person name="Getino M."/>
            <person name="Pursley I."/>
            <person name="Horton D.L."/>
            <person name="Alikhan N.F."/>
            <person name="Baker D."/>
            <person name="Gharbi K."/>
            <person name="Hall N."/>
            <person name="Watson M."/>
            <person name="Adriaenssens E.M."/>
            <person name="Foster-Nyarko E."/>
            <person name="Jarju S."/>
            <person name="Secka A."/>
            <person name="Antonio M."/>
            <person name="Oren A."/>
            <person name="Chaudhuri R.R."/>
            <person name="La Ragione R."/>
            <person name="Hildebrand F."/>
            <person name="Pallen M.J."/>
        </authorList>
    </citation>
    <scope>NUCLEOTIDE SEQUENCE</scope>
    <source>
        <strain evidence="4">CHK196-7946</strain>
    </source>
</reference>
<keyword evidence="1" id="KW-0175">Coiled coil</keyword>
<protein>
    <submittedName>
        <fullName evidence="4">Cell wall hydrolase</fullName>
    </submittedName>
</protein>
<dbReference type="Gene3D" id="1.10.10.2520">
    <property type="entry name" value="Cell wall hydrolase SleB, domain 1"/>
    <property type="match status" value="1"/>
</dbReference>
<evidence type="ECO:0000313" key="4">
    <source>
        <dbReference type="EMBL" id="HJC74712.1"/>
    </source>
</evidence>
<sequence>MKYNQNRRLFRMLYAAAASVTLLTGFTSLAAEKDTFSAESVLVEEKAKGETSWDFADTVTDIQEDAVDQTRAAAEEAYRAYQKKVEEEKKAAEEAKRLAEEKAAQEAAAQAEKEAQAQAEQAQASAVNASAFEQELLAALIFCEAGNQPYDGQVAVGAVVMNRVRSGSFPDTITDVIYQSGQFTPAMTGWLDSVLASGGYTDSAMQAAEDALAGNNPIGDCLYFSTGGGGYQLGDHYFR</sequence>
<evidence type="ECO:0000313" key="5">
    <source>
        <dbReference type="Proteomes" id="UP000823902"/>
    </source>
</evidence>
<dbReference type="InterPro" id="IPR042047">
    <property type="entry name" value="SleB_dom1"/>
</dbReference>
<feature type="signal peptide" evidence="2">
    <location>
        <begin position="1"/>
        <end position="30"/>
    </location>
</feature>
<organism evidence="4 5">
    <name type="scientific">Candidatus Mediterraneibacter faecavium</name>
    <dbReference type="NCBI Taxonomy" id="2838668"/>
    <lineage>
        <taxon>Bacteria</taxon>
        <taxon>Bacillati</taxon>
        <taxon>Bacillota</taxon>
        <taxon>Clostridia</taxon>
        <taxon>Lachnospirales</taxon>
        <taxon>Lachnospiraceae</taxon>
        <taxon>Mediterraneibacter</taxon>
    </lineage>
</organism>
<dbReference type="Proteomes" id="UP000823902">
    <property type="component" value="Unassembled WGS sequence"/>
</dbReference>
<proteinExistence type="predicted"/>
<keyword evidence="2" id="KW-0732">Signal</keyword>
<evidence type="ECO:0000256" key="1">
    <source>
        <dbReference type="SAM" id="Coils"/>
    </source>
</evidence>
<feature type="chain" id="PRO_5039050554" evidence="2">
    <location>
        <begin position="31"/>
        <end position="239"/>
    </location>
</feature>
<reference evidence="4" key="2">
    <citation type="submission" date="2021-04" db="EMBL/GenBank/DDBJ databases">
        <authorList>
            <person name="Gilroy R."/>
        </authorList>
    </citation>
    <scope>NUCLEOTIDE SEQUENCE</scope>
    <source>
        <strain evidence="4">CHK196-7946</strain>
    </source>
</reference>
<gene>
    <name evidence="4" type="ORF">H9697_07165</name>
</gene>
<feature type="coiled-coil region" evidence="1">
    <location>
        <begin position="71"/>
        <end position="125"/>
    </location>
</feature>
<keyword evidence="4" id="KW-0378">Hydrolase</keyword>